<accession>A0A9Q9IHB3</accession>
<reference evidence="1" key="1">
    <citation type="submission" date="2021-04" db="EMBL/GenBank/DDBJ databases">
        <title>Dactylosporangium aurantiacum NRRL B-8018 full assembly.</title>
        <authorList>
            <person name="Hartkoorn R.C."/>
            <person name="Beaudoing E."/>
            <person name="Hot D."/>
        </authorList>
    </citation>
    <scope>NUCLEOTIDE SEQUENCE</scope>
    <source>
        <strain evidence="1">NRRL B-8018</strain>
    </source>
</reference>
<evidence type="ECO:0000313" key="1">
    <source>
        <dbReference type="EMBL" id="UWZ53389.1"/>
    </source>
</evidence>
<evidence type="ECO:0008006" key="3">
    <source>
        <dbReference type="Google" id="ProtNLM"/>
    </source>
</evidence>
<keyword evidence="2" id="KW-1185">Reference proteome</keyword>
<dbReference type="RefSeq" id="WP_260709875.1">
    <property type="nucleotide sequence ID" value="NZ_CP073767.1"/>
</dbReference>
<dbReference type="AlphaFoldDB" id="A0A9Q9IHB3"/>
<evidence type="ECO:0000313" key="2">
    <source>
        <dbReference type="Proteomes" id="UP001058003"/>
    </source>
</evidence>
<dbReference type="Proteomes" id="UP001058003">
    <property type="component" value="Chromosome"/>
</dbReference>
<name>A0A9Q9IHB3_9ACTN</name>
<dbReference type="KEGG" id="daur:Daura_43750"/>
<protein>
    <recommendedName>
        <fullName evidence="3">DUF4276 family protein</fullName>
    </recommendedName>
</protein>
<organism evidence="1 2">
    <name type="scientific">Dactylosporangium aurantiacum</name>
    <dbReference type="NCBI Taxonomy" id="35754"/>
    <lineage>
        <taxon>Bacteria</taxon>
        <taxon>Bacillati</taxon>
        <taxon>Actinomycetota</taxon>
        <taxon>Actinomycetes</taxon>
        <taxon>Micromonosporales</taxon>
        <taxon>Micromonosporaceae</taxon>
        <taxon>Dactylosporangium</taxon>
    </lineage>
</organism>
<proteinExistence type="predicted"/>
<gene>
    <name evidence="1" type="ORF">Daura_43750</name>
</gene>
<sequence length="206" mass="22448">MYSVLFLGEGPSDRGIVTHIYRIAESCGKSVIVTAPDVGSLPSPDRSVHGKLGSIREIGGEYDLVVIHRDADRDGPEARLAEILGAATSLMPGSLCVPAIPVRMTEAWLILDEQQIRRVAGNPNGTMDLAIPSWKEAERIADPKGLLRELLLTASGLTGRKRKTLSARLSYQRSQMLETLDPDGPVSKLPSWNRFQSRLSDAFSTL</sequence>
<dbReference type="EMBL" id="CP073767">
    <property type="protein sequence ID" value="UWZ53389.1"/>
    <property type="molecule type" value="Genomic_DNA"/>
</dbReference>